<protein>
    <submittedName>
        <fullName evidence="2">Uncharacterized protein</fullName>
    </submittedName>
</protein>
<dbReference type="EMBL" id="MU006318">
    <property type="protein sequence ID" value="KAF2848367.1"/>
    <property type="molecule type" value="Genomic_DNA"/>
</dbReference>
<gene>
    <name evidence="2" type="ORF">T440DRAFT_536565</name>
</gene>
<feature type="compositionally biased region" description="Basic and acidic residues" evidence="1">
    <location>
        <begin position="108"/>
        <end position="124"/>
    </location>
</feature>
<dbReference type="Proteomes" id="UP000799423">
    <property type="component" value="Unassembled WGS sequence"/>
</dbReference>
<sequence>MLRRGAGKELSWGTGVREQGQTLHDGTSSVTVDLAPSPKLQAGPPIPSASPSSTWQQAAPWAGVAGADAGNGREAVRSSCRTRPDAAPTSRASRVTSLCLEGACLDAHRDFPADPGRPTDDVTRRSWPPTTPTPAPTPLCPLDTPTCRRQPSMAWLVVPAIVVRAVPVPLQHPWPARAL</sequence>
<organism evidence="2 3">
    <name type="scientific">Plenodomus tracheiphilus IPT5</name>
    <dbReference type="NCBI Taxonomy" id="1408161"/>
    <lineage>
        <taxon>Eukaryota</taxon>
        <taxon>Fungi</taxon>
        <taxon>Dikarya</taxon>
        <taxon>Ascomycota</taxon>
        <taxon>Pezizomycotina</taxon>
        <taxon>Dothideomycetes</taxon>
        <taxon>Pleosporomycetidae</taxon>
        <taxon>Pleosporales</taxon>
        <taxon>Pleosporineae</taxon>
        <taxon>Leptosphaeriaceae</taxon>
        <taxon>Plenodomus</taxon>
    </lineage>
</organism>
<accession>A0A6A7B135</accession>
<evidence type="ECO:0000313" key="2">
    <source>
        <dbReference type="EMBL" id="KAF2848367.1"/>
    </source>
</evidence>
<feature type="region of interest" description="Disordered" evidence="1">
    <location>
        <begin position="108"/>
        <end position="141"/>
    </location>
</feature>
<feature type="compositionally biased region" description="Low complexity" evidence="1">
    <location>
        <begin position="49"/>
        <end position="60"/>
    </location>
</feature>
<feature type="compositionally biased region" description="Pro residues" evidence="1">
    <location>
        <begin position="129"/>
        <end position="139"/>
    </location>
</feature>
<proteinExistence type="predicted"/>
<feature type="compositionally biased region" description="Polar residues" evidence="1">
    <location>
        <begin position="19"/>
        <end position="31"/>
    </location>
</feature>
<feature type="region of interest" description="Disordered" evidence="1">
    <location>
        <begin position="1"/>
        <end position="60"/>
    </location>
</feature>
<evidence type="ECO:0000256" key="1">
    <source>
        <dbReference type="SAM" id="MobiDB-lite"/>
    </source>
</evidence>
<keyword evidence="3" id="KW-1185">Reference proteome</keyword>
<name>A0A6A7B135_9PLEO</name>
<reference evidence="2" key="1">
    <citation type="submission" date="2020-01" db="EMBL/GenBank/DDBJ databases">
        <authorList>
            <consortium name="DOE Joint Genome Institute"/>
            <person name="Haridas S."/>
            <person name="Albert R."/>
            <person name="Binder M."/>
            <person name="Bloem J."/>
            <person name="Labutti K."/>
            <person name="Salamov A."/>
            <person name="Andreopoulos B."/>
            <person name="Baker S.E."/>
            <person name="Barry K."/>
            <person name="Bills G."/>
            <person name="Bluhm B.H."/>
            <person name="Cannon C."/>
            <person name="Castanera R."/>
            <person name="Culley D.E."/>
            <person name="Daum C."/>
            <person name="Ezra D."/>
            <person name="Gonzalez J.B."/>
            <person name="Henrissat B."/>
            <person name="Kuo A."/>
            <person name="Liang C."/>
            <person name="Lipzen A."/>
            <person name="Lutzoni F."/>
            <person name="Magnuson J."/>
            <person name="Mondo S."/>
            <person name="Nolan M."/>
            <person name="Ohm R."/>
            <person name="Pangilinan J."/>
            <person name="Park H.-J."/>
            <person name="Ramirez L."/>
            <person name="Alfaro M."/>
            <person name="Sun H."/>
            <person name="Tritt A."/>
            <person name="Yoshinaga Y."/>
            <person name="Zwiers L.-H."/>
            <person name="Turgeon B.G."/>
            <person name="Goodwin S.B."/>
            <person name="Spatafora J.W."/>
            <person name="Crous P.W."/>
            <person name="Grigoriev I.V."/>
        </authorList>
    </citation>
    <scope>NUCLEOTIDE SEQUENCE</scope>
    <source>
        <strain evidence="2">IPT5</strain>
    </source>
</reference>
<evidence type="ECO:0000313" key="3">
    <source>
        <dbReference type="Proteomes" id="UP000799423"/>
    </source>
</evidence>
<dbReference type="AlphaFoldDB" id="A0A6A7B135"/>